<proteinExistence type="predicted"/>
<feature type="compositionally biased region" description="Basic and acidic residues" evidence="1">
    <location>
        <begin position="49"/>
        <end position="65"/>
    </location>
</feature>
<dbReference type="AlphaFoldDB" id="A0A8J2NAT9"/>
<dbReference type="Proteomes" id="UP000676310">
    <property type="component" value="Unassembled WGS sequence"/>
</dbReference>
<gene>
    <name evidence="2" type="ORF">ALTATR162_LOCUS11080</name>
</gene>
<feature type="compositionally biased region" description="Low complexity" evidence="1">
    <location>
        <begin position="100"/>
        <end position="126"/>
    </location>
</feature>
<organism evidence="2 3">
    <name type="scientific">Alternaria atra</name>
    <dbReference type="NCBI Taxonomy" id="119953"/>
    <lineage>
        <taxon>Eukaryota</taxon>
        <taxon>Fungi</taxon>
        <taxon>Dikarya</taxon>
        <taxon>Ascomycota</taxon>
        <taxon>Pezizomycotina</taxon>
        <taxon>Dothideomycetes</taxon>
        <taxon>Pleosporomycetidae</taxon>
        <taxon>Pleosporales</taxon>
        <taxon>Pleosporineae</taxon>
        <taxon>Pleosporaceae</taxon>
        <taxon>Alternaria</taxon>
        <taxon>Alternaria sect. Ulocladioides</taxon>
    </lineage>
</organism>
<name>A0A8J2NAT9_9PLEO</name>
<evidence type="ECO:0000256" key="1">
    <source>
        <dbReference type="SAM" id="MobiDB-lite"/>
    </source>
</evidence>
<dbReference type="GeneID" id="67011313"/>
<dbReference type="EMBL" id="CAJRGZ010000030">
    <property type="protein sequence ID" value="CAG5184784.1"/>
    <property type="molecule type" value="Genomic_DNA"/>
</dbReference>
<comment type="caution">
    <text evidence="2">The sequence shown here is derived from an EMBL/GenBank/DDBJ whole genome shotgun (WGS) entry which is preliminary data.</text>
</comment>
<evidence type="ECO:0000313" key="2">
    <source>
        <dbReference type="EMBL" id="CAG5184784.1"/>
    </source>
</evidence>
<sequence>MTGGVTAGHCGAGSVSCAHSASGFTSTPGIASSSGTVGFAPTTPSYRKLTAEQKEELKKRQEERAAKKRQRKETQNSAKANTKAKIPGATSKKASSRFMADGGDCGSFSAGDSGGCSSSADAGVSSHCQAGDGGDSGSYYSAGDSGLATIQPGVASTSQTRTAEEKAERDRRELELQERHRQQAERRHEKRQQRREARAEVATSVKGKLHEATRKKEKIRLAVTLLTLKLHL</sequence>
<accession>A0A8J2NAT9</accession>
<feature type="compositionally biased region" description="Basic and acidic residues" evidence="1">
    <location>
        <begin position="162"/>
        <end position="187"/>
    </location>
</feature>
<protein>
    <submittedName>
        <fullName evidence="2">Uncharacterized protein</fullName>
    </submittedName>
</protein>
<keyword evidence="3" id="KW-1185">Reference proteome</keyword>
<dbReference type="RefSeq" id="XP_043174657.1">
    <property type="nucleotide sequence ID" value="XM_043318722.1"/>
</dbReference>
<evidence type="ECO:0000313" key="3">
    <source>
        <dbReference type="Proteomes" id="UP000676310"/>
    </source>
</evidence>
<reference evidence="2" key="1">
    <citation type="submission" date="2021-05" db="EMBL/GenBank/DDBJ databases">
        <authorList>
            <person name="Stam R."/>
        </authorList>
    </citation>
    <scope>NUCLEOTIDE SEQUENCE</scope>
    <source>
        <strain evidence="2">CS162</strain>
    </source>
</reference>
<feature type="region of interest" description="Disordered" evidence="1">
    <location>
        <begin position="28"/>
        <end position="212"/>
    </location>
</feature>
<feature type="compositionally biased region" description="Low complexity" evidence="1">
    <location>
        <begin position="137"/>
        <end position="146"/>
    </location>
</feature>